<dbReference type="Pfam" id="PF02729">
    <property type="entry name" value="OTCace_N"/>
    <property type="match status" value="1"/>
</dbReference>
<sequence length="313" mass="34160">MSRSGRRHLLSIADLSDDDLQVLVGQSRDYARGAPDTQAPLRGTTVGVYFRRTSTRTRTAFSSGALRLGAQIIAYGPNDLQENTGETIGDTGRVLSRMLDGFVARTAGDPGELRNIAGQRRMSVINAMTADEHPTQAVTDLSTILTHLGRLEGTRVLYAGEGNNTAAALALALARVRRTRLHLRTPEGYGLEPSVLERAADTARSHGSVVEESHDPRETPNGIDIVYTTRWQTTGSVKEDPDWRRKFRPFQVDAALMARHPGARFMHDLPAHRGEEVTADVLDGPRSIAFEQAGHKLFGAMSVLRWCLAGTPA</sequence>
<dbReference type="PRINTS" id="PR00100">
    <property type="entry name" value="AOTCASE"/>
</dbReference>
<dbReference type="PRINTS" id="PR00102">
    <property type="entry name" value="OTCASE"/>
</dbReference>
<evidence type="ECO:0000259" key="4">
    <source>
        <dbReference type="Pfam" id="PF02729"/>
    </source>
</evidence>
<evidence type="ECO:0000313" key="6">
    <source>
        <dbReference type="Proteomes" id="UP001551011"/>
    </source>
</evidence>
<dbReference type="SUPFAM" id="SSF53671">
    <property type="entry name" value="Aspartate/ornithine carbamoyltransferase"/>
    <property type="match status" value="1"/>
</dbReference>
<keyword evidence="1 2" id="KW-0808">Transferase</keyword>
<dbReference type="InterPro" id="IPR002292">
    <property type="entry name" value="Orn/put_carbamltrans"/>
</dbReference>
<accession>A0ABV3AD53</accession>
<feature type="domain" description="Aspartate/ornithine carbamoyltransferase carbamoyl-P binding" evidence="4">
    <location>
        <begin position="7"/>
        <end position="144"/>
    </location>
</feature>
<dbReference type="RefSeq" id="WP_030643982.1">
    <property type="nucleotide sequence ID" value="NZ_JBFAEG010000017.1"/>
</dbReference>
<dbReference type="InterPro" id="IPR036901">
    <property type="entry name" value="Asp/Orn_carbamoylTrfase_sf"/>
</dbReference>
<organism evidence="5 6">
    <name type="scientific">Streptomyces flaveolus</name>
    <dbReference type="NCBI Taxonomy" id="67297"/>
    <lineage>
        <taxon>Bacteria</taxon>
        <taxon>Bacillati</taxon>
        <taxon>Actinomycetota</taxon>
        <taxon>Actinomycetes</taxon>
        <taxon>Kitasatosporales</taxon>
        <taxon>Streptomycetaceae</taxon>
        <taxon>Streptomyces</taxon>
    </lineage>
</organism>
<dbReference type="InterPro" id="IPR006131">
    <property type="entry name" value="Asp_carbamoyltransf_Asp/Orn-bd"/>
</dbReference>
<dbReference type="PANTHER" id="PTHR45753">
    <property type="entry name" value="ORNITHINE CARBAMOYLTRANSFERASE, MITOCHONDRIAL"/>
    <property type="match status" value="1"/>
</dbReference>
<dbReference type="PANTHER" id="PTHR45753:SF3">
    <property type="entry name" value="ORNITHINE TRANSCARBAMYLASE, MITOCHONDRIAL"/>
    <property type="match status" value="1"/>
</dbReference>
<dbReference type="EMBL" id="JBFAEG010000017">
    <property type="protein sequence ID" value="MEU5709888.1"/>
    <property type="molecule type" value="Genomic_DNA"/>
</dbReference>
<gene>
    <name evidence="5" type="ORF">AB0H04_23930</name>
</gene>
<comment type="similarity">
    <text evidence="2">Belongs to the aspartate/ornithine carbamoyltransferase superfamily.</text>
</comment>
<protein>
    <submittedName>
        <fullName evidence="5">Ornithine carbamoyltransferase</fullName>
    </submittedName>
</protein>
<proteinExistence type="inferred from homology"/>
<dbReference type="InterPro" id="IPR006132">
    <property type="entry name" value="Asp/Orn_carbamoyltranf_P-bd"/>
</dbReference>
<evidence type="ECO:0000259" key="3">
    <source>
        <dbReference type="Pfam" id="PF00185"/>
    </source>
</evidence>
<dbReference type="Gene3D" id="3.40.50.1370">
    <property type="entry name" value="Aspartate/ornithine carbamoyltransferase"/>
    <property type="match status" value="2"/>
</dbReference>
<reference evidence="5 6" key="1">
    <citation type="submission" date="2024-06" db="EMBL/GenBank/DDBJ databases">
        <title>The Natural Products Discovery Center: Release of the First 8490 Sequenced Strains for Exploring Actinobacteria Biosynthetic Diversity.</title>
        <authorList>
            <person name="Kalkreuter E."/>
            <person name="Kautsar S.A."/>
            <person name="Yang D."/>
            <person name="Bader C.D."/>
            <person name="Teijaro C.N."/>
            <person name="Fluegel L."/>
            <person name="Davis C.M."/>
            <person name="Simpson J.R."/>
            <person name="Lauterbach L."/>
            <person name="Steele A.D."/>
            <person name="Gui C."/>
            <person name="Meng S."/>
            <person name="Li G."/>
            <person name="Viehrig K."/>
            <person name="Ye F."/>
            <person name="Su P."/>
            <person name="Kiefer A.F."/>
            <person name="Nichols A."/>
            <person name="Cepeda A.J."/>
            <person name="Yan W."/>
            <person name="Fan B."/>
            <person name="Jiang Y."/>
            <person name="Adhikari A."/>
            <person name="Zheng C.-J."/>
            <person name="Schuster L."/>
            <person name="Cowan T.M."/>
            <person name="Smanski M.J."/>
            <person name="Chevrette M.G."/>
            <person name="De Carvalho L.P.S."/>
            <person name="Shen B."/>
        </authorList>
    </citation>
    <scope>NUCLEOTIDE SEQUENCE [LARGE SCALE GENOMIC DNA]</scope>
    <source>
        <strain evidence="5 6">NPDC020594</strain>
    </source>
</reference>
<dbReference type="InterPro" id="IPR006130">
    <property type="entry name" value="Asp/Orn_carbamoylTrfase"/>
</dbReference>
<evidence type="ECO:0000256" key="1">
    <source>
        <dbReference type="ARBA" id="ARBA00022679"/>
    </source>
</evidence>
<keyword evidence="6" id="KW-1185">Reference proteome</keyword>
<dbReference type="Proteomes" id="UP001551011">
    <property type="component" value="Unassembled WGS sequence"/>
</dbReference>
<comment type="caution">
    <text evidence="5">The sequence shown here is derived from an EMBL/GenBank/DDBJ whole genome shotgun (WGS) entry which is preliminary data.</text>
</comment>
<dbReference type="Pfam" id="PF00185">
    <property type="entry name" value="OTCace"/>
    <property type="match status" value="1"/>
</dbReference>
<evidence type="ECO:0000313" key="5">
    <source>
        <dbReference type="EMBL" id="MEU5709888.1"/>
    </source>
</evidence>
<evidence type="ECO:0000256" key="2">
    <source>
        <dbReference type="RuleBase" id="RU003634"/>
    </source>
</evidence>
<name>A0ABV3AD53_9ACTN</name>
<feature type="domain" description="Aspartate/ornithine carbamoyltransferase Asp/Orn-binding" evidence="3">
    <location>
        <begin position="153"/>
        <end position="306"/>
    </location>
</feature>